<feature type="domain" description="Reverse transcriptase Ty1/copia-type" evidence="1">
    <location>
        <begin position="2"/>
        <end position="61"/>
    </location>
</feature>
<evidence type="ECO:0000313" key="2">
    <source>
        <dbReference type="EMBL" id="KAK6791895.1"/>
    </source>
</evidence>
<evidence type="ECO:0000313" key="3">
    <source>
        <dbReference type="Proteomes" id="UP001371456"/>
    </source>
</evidence>
<dbReference type="AlphaFoldDB" id="A0AAN8TRK9"/>
<proteinExistence type="predicted"/>
<dbReference type="EMBL" id="JBANQN010000004">
    <property type="protein sequence ID" value="KAK6791895.1"/>
    <property type="molecule type" value="Genomic_DNA"/>
</dbReference>
<protein>
    <recommendedName>
        <fullName evidence="1">Reverse transcriptase Ty1/copia-type domain-containing protein</fullName>
    </recommendedName>
</protein>
<sequence>MFSAFKRSMMVEFEMSDLGKMHYFLGLEVVQSENGIFVSQKKNLREILDQFKLKNCNPTDTLVEFGLKLNKAGRGDKEENTLYRQIVGSLMYLTATRPAIM</sequence>
<dbReference type="Pfam" id="PF07727">
    <property type="entry name" value="RVT_2"/>
    <property type="match status" value="1"/>
</dbReference>
<evidence type="ECO:0000259" key="1">
    <source>
        <dbReference type="Pfam" id="PF07727"/>
    </source>
</evidence>
<comment type="caution">
    <text evidence="2">The sequence shown here is derived from an EMBL/GenBank/DDBJ whole genome shotgun (WGS) entry which is preliminary data.</text>
</comment>
<organism evidence="2 3">
    <name type="scientific">Solanum bulbocastanum</name>
    <name type="common">Wild potato</name>
    <dbReference type="NCBI Taxonomy" id="147425"/>
    <lineage>
        <taxon>Eukaryota</taxon>
        <taxon>Viridiplantae</taxon>
        <taxon>Streptophyta</taxon>
        <taxon>Embryophyta</taxon>
        <taxon>Tracheophyta</taxon>
        <taxon>Spermatophyta</taxon>
        <taxon>Magnoliopsida</taxon>
        <taxon>eudicotyledons</taxon>
        <taxon>Gunneridae</taxon>
        <taxon>Pentapetalae</taxon>
        <taxon>asterids</taxon>
        <taxon>lamiids</taxon>
        <taxon>Solanales</taxon>
        <taxon>Solanaceae</taxon>
        <taxon>Solanoideae</taxon>
        <taxon>Solaneae</taxon>
        <taxon>Solanum</taxon>
    </lineage>
</organism>
<reference evidence="2 3" key="1">
    <citation type="submission" date="2024-02" db="EMBL/GenBank/DDBJ databases">
        <title>de novo genome assembly of Solanum bulbocastanum strain 11H21.</title>
        <authorList>
            <person name="Hosaka A.J."/>
        </authorList>
    </citation>
    <scope>NUCLEOTIDE SEQUENCE [LARGE SCALE GENOMIC DNA]</scope>
    <source>
        <tissue evidence="2">Young leaves</tissue>
    </source>
</reference>
<accession>A0AAN8TRK9</accession>
<dbReference type="Proteomes" id="UP001371456">
    <property type="component" value="Unassembled WGS sequence"/>
</dbReference>
<keyword evidence="3" id="KW-1185">Reference proteome</keyword>
<dbReference type="InterPro" id="IPR013103">
    <property type="entry name" value="RVT_2"/>
</dbReference>
<name>A0AAN8TRK9_SOLBU</name>
<gene>
    <name evidence="2" type="ORF">RDI58_010976</name>
</gene>